<sequence length="70" mass="8053">MEGDSRQQENIKSDHSNMVHDGSSVLQSSWIRHSTVLANACDWQSMGRQFRFVLYSGIVLWTIHLISLFT</sequence>
<reference evidence="3" key="1">
    <citation type="submission" date="2020-04" db="EMBL/GenBank/DDBJ databases">
        <authorList>
            <person name="Chiriac C."/>
            <person name="Salcher M."/>
            <person name="Ghai R."/>
            <person name="Kavagutti S V."/>
        </authorList>
    </citation>
    <scope>NUCLEOTIDE SEQUENCE</scope>
</reference>
<evidence type="ECO:0000313" key="3">
    <source>
        <dbReference type="EMBL" id="CAB4143565.1"/>
    </source>
</evidence>
<proteinExistence type="predicted"/>
<keyword evidence="2" id="KW-0812">Transmembrane</keyword>
<gene>
    <name evidence="3" type="ORF">UFOVP450_170</name>
</gene>
<evidence type="ECO:0000256" key="1">
    <source>
        <dbReference type="SAM" id="MobiDB-lite"/>
    </source>
</evidence>
<organism evidence="3">
    <name type="scientific">uncultured Caudovirales phage</name>
    <dbReference type="NCBI Taxonomy" id="2100421"/>
    <lineage>
        <taxon>Viruses</taxon>
        <taxon>Duplodnaviria</taxon>
        <taxon>Heunggongvirae</taxon>
        <taxon>Uroviricota</taxon>
        <taxon>Caudoviricetes</taxon>
        <taxon>Peduoviridae</taxon>
        <taxon>Maltschvirus</taxon>
        <taxon>Maltschvirus maltsch</taxon>
    </lineage>
</organism>
<accession>A0A6J5M954</accession>
<feature type="transmembrane region" description="Helical" evidence="2">
    <location>
        <begin position="52"/>
        <end position="69"/>
    </location>
</feature>
<keyword evidence="2" id="KW-0472">Membrane</keyword>
<keyword evidence="2" id="KW-1133">Transmembrane helix</keyword>
<protein>
    <submittedName>
        <fullName evidence="3">Uncharacterized protein</fullName>
    </submittedName>
</protein>
<feature type="compositionally biased region" description="Basic and acidic residues" evidence="1">
    <location>
        <begin position="1"/>
        <end position="18"/>
    </location>
</feature>
<evidence type="ECO:0000256" key="2">
    <source>
        <dbReference type="SAM" id="Phobius"/>
    </source>
</evidence>
<feature type="region of interest" description="Disordered" evidence="1">
    <location>
        <begin position="1"/>
        <end position="21"/>
    </location>
</feature>
<dbReference type="EMBL" id="LR796421">
    <property type="protein sequence ID" value="CAB4143565.1"/>
    <property type="molecule type" value="Genomic_DNA"/>
</dbReference>
<name>A0A6J5M954_9CAUD</name>